<dbReference type="InterPro" id="IPR045063">
    <property type="entry name" value="Dynamin_N"/>
</dbReference>
<evidence type="ECO:0000313" key="4">
    <source>
        <dbReference type="EMBL" id="CZT23891.1"/>
    </source>
</evidence>
<dbReference type="EMBL" id="FJUY01000018">
    <property type="protein sequence ID" value="CZT23891.1"/>
    <property type="molecule type" value="Genomic_DNA"/>
</dbReference>
<dbReference type="Pfam" id="PF24564">
    <property type="entry name" value="DUF7605"/>
    <property type="match status" value="1"/>
</dbReference>
<organism evidence="4 5">
    <name type="scientific">Ramularia collo-cygni</name>
    <dbReference type="NCBI Taxonomy" id="112498"/>
    <lineage>
        <taxon>Eukaryota</taxon>
        <taxon>Fungi</taxon>
        <taxon>Dikarya</taxon>
        <taxon>Ascomycota</taxon>
        <taxon>Pezizomycotina</taxon>
        <taxon>Dothideomycetes</taxon>
        <taxon>Dothideomycetidae</taxon>
        <taxon>Mycosphaerellales</taxon>
        <taxon>Mycosphaerellaceae</taxon>
        <taxon>Ramularia</taxon>
    </lineage>
</organism>
<dbReference type="STRING" id="112498.A0A2D3VHZ9"/>
<dbReference type="RefSeq" id="XP_023630615.1">
    <property type="nucleotide sequence ID" value="XM_023774847.1"/>
</dbReference>
<proteinExistence type="predicted"/>
<protein>
    <recommendedName>
        <fullName evidence="6">G domain-containing protein</fullName>
    </recommendedName>
</protein>
<accession>A0A2D3VHZ9</accession>
<gene>
    <name evidence="4" type="ORF">RCC_09606</name>
</gene>
<evidence type="ECO:0000313" key="5">
    <source>
        <dbReference type="Proteomes" id="UP000225277"/>
    </source>
</evidence>
<sequence length="915" mass="102317">MSSNTPAGVDVKPDVEMSDSIASPLLGKRKRSEDEDDTASISDENEDNDDNDLFMPDDEFIVPDDDSEDDDEERDTPDDDNSDNDVEDHDVPQEPYSESTETYPPCAIYDLGIDSIAERLVGVPKQVLDIISCFGGSGKHVDTLVGAAKKLVTVPKNLKVRIGLLGDAGAGKSSLLNSLTDLDDLAKSLSGGQSCTCVPTEYSSAFPTQRKAFAASIRYFDIKKIRSVLEGMLDDYNLFTFENDRDWDDEQRTQFKRAMQNALKTFRVLFCDLTEFKDDNVAKEFLKANWQDTSVDAIGMFLDSCEKKLKDKITLNLGYAEFIEASTRTRLRDLVDPLTGAKAKGDKPALWPLVRYVGIGVRGSRVLENVTIVDLPGISDTNNVRVELSKQHIKLCDYLWVVAPVKRVVDDGSVYNILAMYGQRFKGKVAVICTHADESVDRKLANHLEDSGCEVRPYFDYTQQWKDKKKEVTKCKKSIITMRNRKKPTKQMILDVQTSEDKLKALILQREAIDATRFEFLVKARATFITAQLQEEMQSHLPGGSALTTFCVSNSHYGSHKGAVKLSGPRLSVEATKVPVLRAHALSLPAPLLMGSLSAFANHTMTVFLKSAHMWVDTTNVERRKELLELVLSIVKALDANKINILEVALQKFEEKKQKHSASVRAFIRKNGNHSSKLCPKDCWNESFTRAIHQLVDTEGQSWGEDFLSNMDVTKGWIIADLQRVLVSIGEQPSATVLPMTKIKELIEAQIVGVEDIFDGIVTEYKKDFGNIALDMTQDSEKNYFSRSMQPIYDSCKMDSGTGVTRRSLDKLEAHLNKTKEDSPFTVLQHCAVKAIIANDEKHVNKYLMAKITKIYKETHAACDRMVGKSTIEDPKEAKARLSLKAAIPKIQIELDAVKKDLLAVKQKYATVVMQ</sequence>
<evidence type="ECO:0000259" key="3">
    <source>
        <dbReference type="Pfam" id="PF24564"/>
    </source>
</evidence>
<dbReference type="InterPro" id="IPR056024">
    <property type="entry name" value="DUF7605"/>
</dbReference>
<dbReference type="GeneID" id="35604674"/>
<dbReference type="OrthoDB" id="3598281at2759"/>
<reference evidence="4 5" key="1">
    <citation type="submission" date="2016-03" db="EMBL/GenBank/DDBJ databases">
        <authorList>
            <person name="Ploux O."/>
        </authorList>
    </citation>
    <scope>NUCLEOTIDE SEQUENCE [LARGE SCALE GENOMIC DNA]</scope>
    <source>
        <strain evidence="4 5">URUG2</strain>
    </source>
</reference>
<name>A0A2D3VHZ9_9PEZI</name>
<feature type="compositionally biased region" description="Acidic residues" evidence="1">
    <location>
        <begin position="34"/>
        <end position="88"/>
    </location>
</feature>
<dbReference type="AlphaFoldDB" id="A0A2D3VHZ9"/>
<evidence type="ECO:0000256" key="1">
    <source>
        <dbReference type="SAM" id="MobiDB-lite"/>
    </source>
</evidence>
<dbReference type="Gene3D" id="3.40.50.300">
    <property type="entry name" value="P-loop containing nucleotide triphosphate hydrolases"/>
    <property type="match status" value="2"/>
</dbReference>
<feature type="domain" description="Dynamin N-terminal" evidence="2">
    <location>
        <begin position="162"/>
        <end position="420"/>
    </location>
</feature>
<dbReference type="Proteomes" id="UP000225277">
    <property type="component" value="Unassembled WGS sequence"/>
</dbReference>
<feature type="region of interest" description="Disordered" evidence="1">
    <location>
        <begin position="1"/>
        <end position="103"/>
    </location>
</feature>
<dbReference type="Pfam" id="PF00350">
    <property type="entry name" value="Dynamin_N"/>
    <property type="match status" value="1"/>
</dbReference>
<feature type="domain" description="DUF7605" evidence="3">
    <location>
        <begin position="648"/>
        <end position="818"/>
    </location>
</feature>
<dbReference type="PANTHER" id="PTHR36681:SF3">
    <property type="entry name" value="NUCLEAR GTPASE, GERMINAL CENTER-ASSOCIATED, TANDEM DUPLICATE 3"/>
    <property type="match status" value="1"/>
</dbReference>
<dbReference type="SUPFAM" id="SSF52540">
    <property type="entry name" value="P-loop containing nucleoside triphosphate hydrolases"/>
    <property type="match status" value="1"/>
</dbReference>
<keyword evidence="5" id="KW-1185">Reference proteome</keyword>
<dbReference type="InterPro" id="IPR027417">
    <property type="entry name" value="P-loop_NTPase"/>
</dbReference>
<evidence type="ECO:0000259" key="2">
    <source>
        <dbReference type="Pfam" id="PF00350"/>
    </source>
</evidence>
<dbReference type="PANTHER" id="PTHR36681">
    <property type="entry name" value="NUCLEAR GTPASE, GERMINAL CENTER-ASSOCIATED, TANDEM DUPLICATE 3"/>
    <property type="match status" value="1"/>
</dbReference>
<evidence type="ECO:0008006" key="6">
    <source>
        <dbReference type="Google" id="ProtNLM"/>
    </source>
</evidence>